<keyword evidence="7 13" id="KW-0479">Metal-binding</keyword>
<evidence type="ECO:0000256" key="8">
    <source>
        <dbReference type="ARBA" id="ARBA00023002"/>
    </source>
</evidence>
<evidence type="ECO:0000313" key="15">
    <source>
        <dbReference type="EMBL" id="CRL03853.1"/>
    </source>
</evidence>
<dbReference type="UniPathway" id="UPA00111">
    <property type="reaction ID" value="UER00527"/>
</dbReference>
<comment type="pathway">
    <text evidence="2 14">Polyol metabolism; myo-inositol degradation into D-glucuronate; D-glucuronate from myo-inositol: step 1/1.</text>
</comment>
<dbReference type="GO" id="GO:0005737">
    <property type="term" value="C:cytoplasm"/>
    <property type="evidence" value="ECO:0007669"/>
    <property type="project" value="UniProtKB-SubCell"/>
</dbReference>
<dbReference type="Proteomes" id="UP000183832">
    <property type="component" value="Unassembled WGS sequence"/>
</dbReference>
<comment type="catalytic activity">
    <reaction evidence="11 14">
        <text>myo-inositol + O2 = D-glucuronate + H2O + H(+)</text>
        <dbReference type="Rhea" id="RHEA:23696"/>
        <dbReference type="ChEBI" id="CHEBI:15377"/>
        <dbReference type="ChEBI" id="CHEBI:15378"/>
        <dbReference type="ChEBI" id="CHEBI:15379"/>
        <dbReference type="ChEBI" id="CHEBI:17268"/>
        <dbReference type="ChEBI" id="CHEBI:58720"/>
        <dbReference type="EC" id="1.13.99.1"/>
    </reaction>
</comment>
<evidence type="ECO:0000256" key="12">
    <source>
        <dbReference type="PIRSR" id="PIRSR607828-1"/>
    </source>
</evidence>
<protein>
    <recommendedName>
        <fullName evidence="5 14">Inositol oxygenase</fullName>
        <ecNumber evidence="4 14">1.13.99.1</ecNumber>
    </recommendedName>
    <alternativeName>
        <fullName evidence="10 14">Myo-inositol oxygenase</fullName>
    </alternativeName>
</protein>
<feature type="binding site" evidence="13">
    <location>
        <position position="227"/>
    </location>
    <ligand>
        <name>Fe cation</name>
        <dbReference type="ChEBI" id="CHEBI:24875"/>
        <label>1</label>
    </ligand>
</feature>
<feature type="binding site" evidence="13">
    <location>
        <position position="105"/>
    </location>
    <ligand>
        <name>Fe cation</name>
        <dbReference type="ChEBI" id="CHEBI:24875"/>
        <label>1</label>
    </ligand>
</feature>
<reference evidence="15 16" key="1">
    <citation type="submission" date="2015-04" db="EMBL/GenBank/DDBJ databases">
        <authorList>
            <person name="Syromyatnikov M.Y."/>
            <person name="Popov V.N."/>
        </authorList>
    </citation>
    <scope>NUCLEOTIDE SEQUENCE [LARGE SCALE GENOMIC DNA]</scope>
</reference>
<feature type="binding site" evidence="13">
    <location>
        <position position="131"/>
    </location>
    <ligand>
        <name>Fe cation</name>
        <dbReference type="ChEBI" id="CHEBI:24875"/>
        <label>1</label>
    </ligand>
</feature>
<feature type="binding site" evidence="12">
    <location>
        <position position="33"/>
    </location>
    <ligand>
        <name>substrate</name>
    </ligand>
</feature>
<feature type="binding site" evidence="13">
    <location>
        <position position="201"/>
    </location>
    <ligand>
        <name>Fe cation</name>
        <dbReference type="ChEBI" id="CHEBI:24875"/>
        <label>1</label>
    </ligand>
</feature>
<sequence>MKLIVEENPLVIDPSELLRPEAEFTEKSVSKFRDYTIDENDPLKEMVRKTYRQMHLNQTVDFVKQCHKRWMNFDHLKMTTREALEKLNDLIDESDPDTSLPNIVHAFQTAERAREEFPEHDWLHLTGLIHDLGKIMAFYGEPQWAVVGDTFVVGCRWSDNIVYRDESFIGNPDGINPKYNTKYGMYKPNIGLENLMLSWGHDEYMYQVLKHNKSTLPEQALNIIRFHSFYPWHSSGDYEYLMKPKDEETKKWILTFNRYDLYTKSTKIPDIDELWPYYQSLIDKYMPGVLDW</sequence>
<evidence type="ECO:0000256" key="6">
    <source>
        <dbReference type="ARBA" id="ARBA00022490"/>
    </source>
</evidence>
<feature type="binding site" evidence="13">
    <location>
        <position position="130"/>
    </location>
    <ligand>
        <name>Fe cation</name>
        <dbReference type="ChEBI" id="CHEBI:24875"/>
        <label>1</label>
    </ligand>
</feature>
<comment type="cofactor">
    <cofactor evidence="13 14">
        <name>Fe cation</name>
        <dbReference type="ChEBI" id="CHEBI:24875"/>
    </cofactor>
    <text evidence="13 14">Binds 2 iron ions per subunit.</text>
</comment>
<evidence type="ECO:0000256" key="1">
    <source>
        <dbReference type="ARBA" id="ARBA00004496"/>
    </source>
</evidence>
<dbReference type="GO" id="GO:0050113">
    <property type="term" value="F:inositol oxygenase activity"/>
    <property type="evidence" value="ECO:0007669"/>
    <property type="project" value="UniProtKB-UniRule"/>
</dbReference>
<keyword evidence="16" id="KW-1185">Reference proteome</keyword>
<accession>A0A1J1IUF8</accession>
<proteinExistence type="inferred from homology"/>
<evidence type="ECO:0000256" key="4">
    <source>
        <dbReference type="ARBA" id="ARBA00011919"/>
    </source>
</evidence>
<dbReference type="EMBL" id="CVRI01000060">
    <property type="protein sequence ID" value="CRL03853.1"/>
    <property type="molecule type" value="Genomic_DNA"/>
</dbReference>
<keyword evidence="8 14" id="KW-0560">Oxidoreductase</keyword>
<keyword evidence="6 14" id="KW-0963">Cytoplasm</keyword>
<dbReference type="SUPFAM" id="SSF109604">
    <property type="entry name" value="HD-domain/PDEase-like"/>
    <property type="match status" value="1"/>
</dbReference>
<gene>
    <name evidence="15" type="primary">putative Inositol oxygenase</name>
    <name evidence="15" type="ORF">CLUMA_CG016983</name>
</gene>
<evidence type="ECO:0000256" key="7">
    <source>
        <dbReference type="ARBA" id="ARBA00022723"/>
    </source>
</evidence>
<dbReference type="Gene3D" id="1.10.3210.10">
    <property type="entry name" value="Hypothetical protein af1432"/>
    <property type="match status" value="1"/>
</dbReference>
<evidence type="ECO:0000256" key="10">
    <source>
        <dbReference type="ARBA" id="ARBA00029668"/>
    </source>
</evidence>
<dbReference type="GO" id="GO:0019310">
    <property type="term" value="P:inositol catabolic process"/>
    <property type="evidence" value="ECO:0007669"/>
    <property type="project" value="UniProtKB-UniRule"/>
</dbReference>
<evidence type="ECO:0000256" key="13">
    <source>
        <dbReference type="PIRSR" id="PIRSR607828-2"/>
    </source>
</evidence>
<name>A0A1J1IUF8_9DIPT</name>
<dbReference type="STRING" id="568069.A0A1J1IUF8"/>
<feature type="binding site" evidence="12">
    <location>
        <begin position="227"/>
        <end position="228"/>
    </location>
    <ligand>
        <name>substrate</name>
    </ligand>
</feature>
<feature type="binding site" evidence="12">
    <location>
        <position position="134"/>
    </location>
    <ligand>
        <name>substrate</name>
    </ligand>
</feature>
<evidence type="ECO:0000313" key="16">
    <source>
        <dbReference type="Proteomes" id="UP000183832"/>
    </source>
</evidence>
<dbReference type="GO" id="GO:0005506">
    <property type="term" value="F:iron ion binding"/>
    <property type="evidence" value="ECO:0007669"/>
    <property type="project" value="InterPro"/>
</dbReference>
<keyword evidence="9 13" id="KW-0408">Iron</keyword>
<dbReference type="InterPro" id="IPR007828">
    <property type="entry name" value="Inositol_oxygenase"/>
</dbReference>
<dbReference type="AlphaFoldDB" id="A0A1J1IUF8"/>
<feature type="binding site" evidence="12">
    <location>
        <begin position="148"/>
        <end position="149"/>
    </location>
    <ligand>
        <name>substrate</name>
    </ligand>
</feature>
<dbReference type="PANTHER" id="PTHR12588:SF0">
    <property type="entry name" value="INOSITOL OXYGENASE"/>
    <property type="match status" value="1"/>
</dbReference>
<evidence type="ECO:0000256" key="11">
    <source>
        <dbReference type="ARBA" id="ARBA00048271"/>
    </source>
</evidence>
<comment type="similarity">
    <text evidence="3 14">Belongs to the myo-inositol oxygenase family.</text>
</comment>
<dbReference type="OrthoDB" id="5151075at2759"/>
<dbReference type="PANTHER" id="PTHR12588">
    <property type="entry name" value="MYOINOSITOL OXYGENASE"/>
    <property type="match status" value="1"/>
</dbReference>
<dbReference type="Pfam" id="PF05153">
    <property type="entry name" value="MIOX"/>
    <property type="match status" value="1"/>
</dbReference>
<evidence type="ECO:0000256" key="9">
    <source>
        <dbReference type="ARBA" id="ARBA00023004"/>
    </source>
</evidence>
<evidence type="ECO:0000256" key="3">
    <source>
        <dbReference type="ARBA" id="ARBA00005286"/>
    </source>
</evidence>
<feature type="binding site" evidence="12">
    <location>
        <begin position="92"/>
        <end position="94"/>
    </location>
    <ligand>
        <name>substrate</name>
    </ligand>
</feature>
<comment type="subcellular location">
    <subcellularLocation>
        <location evidence="1 14">Cytoplasm</location>
    </subcellularLocation>
</comment>
<dbReference type="EC" id="1.13.99.1" evidence="4 14"/>
<evidence type="ECO:0000256" key="5">
    <source>
        <dbReference type="ARBA" id="ARBA00019269"/>
    </source>
</evidence>
<organism evidence="15 16">
    <name type="scientific">Clunio marinus</name>
    <dbReference type="NCBI Taxonomy" id="568069"/>
    <lineage>
        <taxon>Eukaryota</taxon>
        <taxon>Metazoa</taxon>
        <taxon>Ecdysozoa</taxon>
        <taxon>Arthropoda</taxon>
        <taxon>Hexapoda</taxon>
        <taxon>Insecta</taxon>
        <taxon>Pterygota</taxon>
        <taxon>Neoptera</taxon>
        <taxon>Endopterygota</taxon>
        <taxon>Diptera</taxon>
        <taxon>Nematocera</taxon>
        <taxon>Chironomoidea</taxon>
        <taxon>Chironomidae</taxon>
        <taxon>Clunio</taxon>
    </lineage>
</organism>
<evidence type="ECO:0000256" key="2">
    <source>
        <dbReference type="ARBA" id="ARBA00005167"/>
    </source>
</evidence>
<evidence type="ECO:0000256" key="14">
    <source>
        <dbReference type="RuleBase" id="RU367039"/>
    </source>
</evidence>
<feature type="binding site" evidence="13">
    <location>
        <position position="260"/>
    </location>
    <ligand>
        <name>Fe cation</name>
        <dbReference type="ChEBI" id="CHEBI:24875"/>
        <label>1</label>
    </ligand>
</feature>